<keyword evidence="9" id="KW-1185">Reference proteome</keyword>
<dbReference type="GO" id="GO:0005506">
    <property type="term" value="F:iron ion binding"/>
    <property type="evidence" value="ECO:0007669"/>
    <property type="project" value="InterPro"/>
</dbReference>
<dbReference type="GO" id="GO:0016709">
    <property type="term" value="F:oxidoreductase activity, acting on paired donors, with incorporation or reduction of molecular oxygen, NAD(P)H as one donor, and incorporation of one atom of oxygen"/>
    <property type="evidence" value="ECO:0007669"/>
    <property type="project" value="TreeGrafter"/>
</dbReference>
<evidence type="ECO:0000256" key="4">
    <source>
        <dbReference type="ARBA" id="ARBA00022989"/>
    </source>
</evidence>
<gene>
    <name evidence="8" type="ORF">C1H46_009146</name>
</gene>
<dbReference type="InterPro" id="IPR001128">
    <property type="entry name" value="Cyt_P450"/>
</dbReference>
<dbReference type="Proteomes" id="UP000315295">
    <property type="component" value="Unassembled WGS sequence"/>
</dbReference>
<accession>A0A540N274</accession>
<dbReference type="Gene3D" id="1.10.630.10">
    <property type="entry name" value="Cytochrome P450"/>
    <property type="match status" value="2"/>
</dbReference>
<dbReference type="STRING" id="106549.A0A540N274"/>
<sequence>MSTKKLSKALKLLTFDKCMVAISDYDDFHKMIKRYILTNVLGVNAQKRHRSHRDTMRENIASRLRAHVKNSPQEAINFRKIFESELFGISLKQAIGKNIEDSIYVEELGTTLSRDEIFKVLVLDIMEGAIDVDWRDFFPYLSWVPNKTFENKIQTLCCRRKAVMNALIEEQRKRIASGEVLVLNSTDIAKEAMVTRYSSMSTKKLSKALKLLTFDKCMVAISDYDDFHKMIKRYILTNVLGVNAQKRHRSHRDTMRENIASRLRAHVKNSPQEAINFRKIFESELFGISLKQAIGKNIEDSIYVEELGTTLSRDEIFKVLVLDIMEGAIDVDWRDFFPYLSWGPNKTYENKIQTLCCRRKAVMNALIEEQRKRIASGEELDCYIDYLLSEAKTLTPEQISMLIWETIIETADTTLVTTEWAMYELAKDQKQQDRLFEEIQNVCGTDKITEEHLSQMPYLGAVFHETLRKHSPAPIVPLRYVHEDTQLGGYYVPVGTEIAINIYGCNMDKNQWESPEEWKPERFLDPKYDPMDLYKTMAFGTGKRVCAGSLQAMLIACTTVGRLVQEFEWKLRDGEEENVDTVGLTTHKLHPMHAILKPRN</sequence>
<reference evidence="8 9" key="1">
    <citation type="journal article" date="2019" name="G3 (Bethesda)">
        <title>Sequencing of a Wild Apple (Malus baccata) Genome Unravels the Differences Between Cultivated and Wild Apple Species Regarding Disease Resistance and Cold Tolerance.</title>
        <authorList>
            <person name="Chen X."/>
        </authorList>
    </citation>
    <scope>NUCLEOTIDE SEQUENCE [LARGE SCALE GENOMIC DNA]</scope>
    <source>
        <strain evidence="9">cv. Shandingzi</strain>
        <tissue evidence="8">Leaves</tissue>
    </source>
</reference>
<dbReference type="PANTHER" id="PTHR47283:SF1">
    <property type="entry name" value="ENT-KAURENE OXIDASE, CHLOROPLASTIC"/>
    <property type="match status" value="1"/>
</dbReference>
<dbReference type="InterPro" id="IPR017972">
    <property type="entry name" value="Cyt_P450_CS"/>
</dbReference>
<comment type="cofactor">
    <cofactor evidence="6">
        <name>heme</name>
        <dbReference type="ChEBI" id="CHEBI:30413"/>
    </cofactor>
</comment>
<dbReference type="AlphaFoldDB" id="A0A540N274"/>
<dbReference type="InterPro" id="IPR036396">
    <property type="entry name" value="Cyt_P450_sf"/>
</dbReference>
<feature type="binding site" description="axial binding residue" evidence="6">
    <location>
        <position position="546"/>
    </location>
    <ligand>
        <name>heme</name>
        <dbReference type="ChEBI" id="CHEBI:30413"/>
    </ligand>
    <ligandPart>
        <name>Fe</name>
        <dbReference type="ChEBI" id="CHEBI:18248"/>
    </ligandPart>
</feature>
<keyword evidence="5" id="KW-0472">Membrane</keyword>
<keyword evidence="4" id="KW-1133">Transmembrane helix</keyword>
<dbReference type="EMBL" id="VIEB01000127">
    <property type="protein sequence ID" value="TQE05167.1"/>
    <property type="molecule type" value="Genomic_DNA"/>
</dbReference>
<dbReference type="GO" id="GO:0010241">
    <property type="term" value="P:ent-kaurene oxidation to kaurenoic acid"/>
    <property type="evidence" value="ECO:0007669"/>
    <property type="project" value="InterPro"/>
</dbReference>
<dbReference type="SUPFAM" id="SSF48264">
    <property type="entry name" value="Cytochrome P450"/>
    <property type="match status" value="2"/>
</dbReference>
<organism evidence="8 9">
    <name type="scientific">Malus baccata</name>
    <name type="common">Siberian crab apple</name>
    <name type="synonym">Pyrus baccata</name>
    <dbReference type="NCBI Taxonomy" id="106549"/>
    <lineage>
        <taxon>Eukaryota</taxon>
        <taxon>Viridiplantae</taxon>
        <taxon>Streptophyta</taxon>
        <taxon>Embryophyta</taxon>
        <taxon>Tracheophyta</taxon>
        <taxon>Spermatophyta</taxon>
        <taxon>Magnoliopsida</taxon>
        <taxon>eudicotyledons</taxon>
        <taxon>Gunneridae</taxon>
        <taxon>Pentapetalae</taxon>
        <taxon>rosids</taxon>
        <taxon>fabids</taxon>
        <taxon>Rosales</taxon>
        <taxon>Rosaceae</taxon>
        <taxon>Amygdaloideae</taxon>
        <taxon>Maleae</taxon>
        <taxon>Malus</taxon>
    </lineage>
</organism>
<dbReference type="GO" id="GO:0009686">
    <property type="term" value="P:gibberellin biosynthetic process"/>
    <property type="evidence" value="ECO:0007669"/>
    <property type="project" value="InterPro"/>
</dbReference>
<proteinExistence type="inferred from homology"/>
<evidence type="ECO:0000256" key="7">
    <source>
        <dbReference type="RuleBase" id="RU000461"/>
    </source>
</evidence>
<keyword evidence="6 7" id="KW-0408">Iron</keyword>
<dbReference type="PROSITE" id="PS00086">
    <property type="entry name" value="CYTOCHROME_P450"/>
    <property type="match status" value="1"/>
</dbReference>
<evidence type="ECO:0000256" key="2">
    <source>
        <dbReference type="ARBA" id="ARBA00010617"/>
    </source>
</evidence>
<dbReference type="GO" id="GO:0005783">
    <property type="term" value="C:endoplasmic reticulum"/>
    <property type="evidence" value="ECO:0007669"/>
    <property type="project" value="TreeGrafter"/>
</dbReference>
<evidence type="ECO:0008006" key="10">
    <source>
        <dbReference type="Google" id="ProtNLM"/>
    </source>
</evidence>
<dbReference type="InterPro" id="IPR044225">
    <property type="entry name" value="KO_chloroplastic"/>
</dbReference>
<evidence type="ECO:0000313" key="8">
    <source>
        <dbReference type="EMBL" id="TQE05167.1"/>
    </source>
</evidence>
<protein>
    <recommendedName>
        <fullName evidence="10">Ent-kaurene oxidase</fullName>
    </recommendedName>
</protein>
<dbReference type="PANTHER" id="PTHR47283">
    <property type="entry name" value="ENT-KAURENE OXIDASE, CHLOROPLASTIC"/>
    <property type="match status" value="1"/>
</dbReference>
<keyword evidence="7" id="KW-0503">Monooxygenase</keyword>
<keyword evidence="3" id="KW-0812">Transmembrane</keyword>
<evidence type="ECO:0000256" key="1">
    <source>
        <dbReference type="ARBA" id="ARBA00004167"/>
    </source>
</evidence>
<evidence type="ECO:0000256" key="6">
    <source>
        <dbReference type="PIRSR" id="PIRSR602401-1"/>
    </source>
</evidence>
<dbReference type="CDD" id="cd11075">
    <property type="entry name" value="CYP77_89"/>
    <property type="match status" value="1"/>
</dbReference>
<evidence type="ECO:0000256" key="5">
    <source>
        <dbReference type="ARBA" id="ARBA00023136"/>
    </source>
</evidence>
<evidence type="ECO:0000313" key="9">
    <source>
        <dbReference type="Proteomes" id="UP000315295"/>
    </source>
</evidence>
<dbReference type="InterPro" id="IPR002401">
    <property type="entry name" value="Cyt_P450_E_grp-I"/>
</dbReference>
<dbReference type="GO" id="GO:0009707">
    <property type="term" value="C:chloroplast outer membrane"/>
    <property type="evidence" value="ECO:0007669"/>
    <property type="project" value="TreeGrafter"/>
</dbReference>
<name>A0A540N274_MALBA</name>
<keyword evidence="6 7" id="KW-0349">Heme</keyword>
<evidence type="ECO:0000256" key="3">
    <source>
        <dbReference type="ARBA" id="ARBA00022692"/>
    </source>
</evidence>
<comment type="caution">
    <text evidence="8">The sequence shown here is derived from an EMBL/GenBank/DDBJ whole genome shotgun (WGS) entry which is preliminary data.</text>
</comment>
<dbReference type="GO" id="GO:0020037">
    <property type="term" value="F:heme binding"/>
    <property type="evidence" value="ECO:0007669"/>
    <property type="project" value="InterPro"/>
</dbReference>
<keyword evidence="7" id="KW-0560">Oxidoreductase</keyword>
<dbReference type="Pfam" id="PF00067">
    <property type="entry name" value="p450"/>
    <property type="match status" value="1"/>
</dbReference>
<comment type="subcellular location">
    <subcellularLocation>
        <location evidence="1">Membrane</location>
        <topology evidence="1">Single-pass membrane protein</topology>
    </subcellularLocation>
</comment>
<dbReference type="PRINTS" id="PR00463">
    <property type="entry name" value="EP450I"/>
</dbReference>
<comment type="similarity">
    <text evidence="2 7">Belongs to the cytochrome P450 family.</text>
</comment>
<dbReference type="GO" id="GO:0052615">
    <property type="term" value="F:ent-kaurene oxidase activity"/>
    <property type="evidence" value="ECO:0007669"/>
    <property type="project" value="InterPro"/>
</dbReference>
<keyword evidence="6 7" id="KW-0479">Metal-binding</keyword>